<sequence length="570" mass="64882">MDKIVRTVYPAAHVQDNQAQSQETDNASDFQCTCCPPGRSGHRIVVTEDSLYSLGGFNPLLGLGGNQQNIPLERDERGLPLFQELWRFIISTRQWQVLDDFMSVPPTIASHTFAKVGRWLFLFGGTSIPFGETPSSAIYRYDLQASNHSFLSDNSGTREDEVVLRRLGNRWHLVPVTGDVPDERYGHTMTMCYPDVYIVGGTSGYIYNSEVYHLDLRMPTGKWTKLSSDDDPKRPLGRYRHETAFKDKTLYVFGGGTDREAYCLVYIPTFNLESCQWGSLKSVPDPQHGYPSSRKCHSCSQFGNDVYVIGGVSGRSASNRVILYDDIWKFSLQDASWVKFSVKLAVPLYFHSADSSNNDWNTARVDELIKVGRRVKLKEISLKLDIPKTNAYEIVHDKLGYRKVSARWVPKMLSNEHKCQRVEISQILLHQCQQQNDEIVNVGPDGDHRARNKLLEHLITGDETWLHLSTPETKRDSMTWKHPSYHVTKMFKVQQSATKVMATVFWDSRGMILLDILPKGESVNADRYCETLDRLRHVVQHKRPGLLRSGVVLQHDNATPPHGKRHKGMA</sequence>
<dbReference type="Pfam" id="PF01359">
    <property type="entry name" value="Transposase_1"/>
    <property type="match status" value="1"/>
</dbReference>
<evidence type="ECO:0000256" key="2">
    <source>
        <dbReference type="ARBA" id="ARBA00022737"/>
    </source>
</evidence>
<dbReference type="GO" id="GO:0003676">
    <property type="term" value="F:nucleic acid binding"/>
    <property type="evidence" value="ECO:0007669"/>
    <property type="project" value="InterPro"/>
</dbReference>
<accession>A0AAV4D8B1</accession>
<dbReference type="PANTHER" id="PTHR46428">
    <property type="entry name" value="KELCH DOMAIN-CONTAINING PROTEIN 10"/>
    <property type="match status" value="1"/>
</dbReference>
<dbReference type="Pfam" id="PF24681">
    <property type="entry name" value="Kelch_KLHDC2_KLHL20_DRC7"/>
    <property type="match status" value="1"/>
</dbReference>
<gene>
    <name evidence="3" type="ORF">PoB_006697700</name>
</gene>
<keyword evidence="2" id="KW-0677">Repeat</keyword>
<dbReference type="InterPro" id="IPR052125">
    <property type="entry name" value="KLHDC10"/>
</dbReference>
<dbReference type="GO" id="GO:0032874">
    <property type="term" value="P:positive regulation of stress-activated MAPK cascade"/>
    <property type="evidence" value="ECO:0007669"/>
    <property type="project" value="TreeGrafter"/>
</dbReference>
<reference evidence="3 4" key="1">
    <citation type="journal article" date="2021" name="Elife">
        <title>Chloroplast acquisition without the gene transfer in kleptoplastic sea slugs, Plakobranchus ocellatus.</title>
        <authorList>
            <person name="Maeda T."/>
            <person name="Takahashi S."/>
            <person name="Yoshida T."/>
            <person name="Shimamura S."/>
            <person name="Takaki Y."/>
            <person name="Nagai Y."/>
            <person name="Toyoda A."/>
            <person name="Suzuki Y."/>
            <person name="Arimoto A."/>
            <person name="Ishii H."/>
            <person name="Satoh N."/>
            <person name="Nishiyama T."/>
            <person name="Hasebe M."/>
            <person name="Maruyama T."/>
            <person name="Minagawa J."/>
            <person name="Obokata J."/>
            <person name="Shigenobu S."/>
        </authorList>
    </citation>
    <scope>NUCLEOTIDE SEQUENCE [LARGE SCALE GENOMIC DNA]</scope>
</reference>
<keyword evidence="1" id="KW-0880">Kelch repeat</keyword>
<proteinExistence type="predicted"/>
<dbReference type="PANTHER" id="PTHR46428:SF1">
    <property type="entry name" value="KELCH DOMAIN-CONTAINING PROTEIN 10"/>
    <property type="match status" value="1"/>
</dbReference>
<dbReference type="InterPro" id="IPR001888">
    <property type="entry name" value="Transposase_1"/>
</dbReference>
<dbReference type="SUPFAM" id="SSF117281">
    <property type="entry name" value="Kelch motif"/>
    <property type="match status" value="1"/>
</dbReference>
<evidence type="ECO:0000313" key="3">
    <source>
        <dbReference type="EMBL" id="GFO40472.1"/>
    </source>
</evidence>
<dbReference type="Gene3D" id="2.120.10.80">
    <property type="entry name" value="Kelch-type beta propeller"/>
    <property type="match status" value="2"/>
</dbReference>
<comment type="caution">
    <text evidence="3">The sequence shown here is derived from an EMBL/GenBank/DDBJ whole genome shotgun (WGS) entry which is preliminary data.</text>
</comment>
<dbReference type="InterPro" id="IPR036397">
    <property type="entry name" value="RNaseH_sf"/>
</dbReference>
<evidence type="ECO:0000313" key="4">
    <source>
        <dbReference type="Proteomes" id="UP000735302"/>
    </source>
</evidence>
<dbReference type="Proteomes" id="UP000735302">
    <property type="component" value="Unassembled WGS sequence"/>
</dbReference>
<protein>
    <submittedName>
        <fullName evidence="3">Kelch domain-containing protein 10</fullName>
    </submittedName>
</protein>
<name>A0AAV4D8B1_9GAST</name>
<dbReference type="EMBL" id="BLXT01007619">
    <property type="protein sequence ID" value="GFO40472.1"/>
    <property type="molecule type" value="Genomic_DNA"/>
</dbReference>
<organism evidence="3 4">
    <name type="scientific">Plakobranchus ocellatus</name>
    <dbReference type="NCBI Taxonomy" id="259542"/>
    <lineage>
        <taxon>Eukaryota</taxon>
        <taxon>Metazoa</taxon>
        <taxon>Spiralia</taxon>
        <taxon>Lophotrochozoa</taxon>
        <taxon>Mollusca</taxon>
        <taxon>Gastropoda</taxon>
        <taxon>Heterobranchia</taxon>
        <taxon>Euthyneura</taxon>
        <taxon>Panpulmonata</taxon>
        <taxon>Sacoglossa</taxon>
        <taxon>Placobranchoidea</taxon>
        <taxon>Plakobranchidae</taxon>
        <taxon>Plakobranchus</taxon>
    </lineage>
</organism>
<dbReference type="Gene3D" id="3.30.420.10">
    <property type="entry name" value="Ribonuclease H-like superfamily/Ribonuclease H"/>
    <property type="match status" value="1"/>
</dbReference>
<dbReference type="AlphaFoldDB" id="A0AAV4D8B1"/>
<keyword evidence="4" id="KW-1185">Reference proteome</keyword>
<evidence type="ECO:0000256" key="1">
    <source>
        <dbReference type="ARBA" id="ARBA00022441"/>
    </source>
</evidence>
<dbReference type="InterPro" id="IPR015915">
    <property type="entry name" value="Kelch-typ_b-propeller"/>
</dbReference>